<evidence type="ECO:0000256" key="3">
    <source>
        <dbReference type="ARBA" id="ARBA00022989"/>
    </source>
</evidence>
<dbReference type="AlphaFoldDB" id="A0A372NR34"/>
<dbReference type="EMBL" id="QWDC01000003">
    <property type="protein sequence ID" value="RFZ91100.1"/>
    <property type="molecule type" value="Genomic_DNA"/>
</dbReference>
<feature type="transmembrane region" description="Helical" evidence="5">
    <location>
        <begin position="7"/>
        <end position="25"/>
    </location>
</feature>
<evidence type="ECO:0000313" key="8">
    <source>
        <dbReference type="Proteomes" id="UP000264217"/>
    </source>
</evidence>
<dbReference type="GO" id="GO:0030416">
    <property type="term" value="P:methylamine metabolic process"/>
    <property type="evidence" value="ECO:0007669"/>
    <property type="project" value="InterPro"/>
</dbReference>
<dbReference type="InterPro" id="IPR009908">
    <property type="entry name" value="Methylamine_util_MauE"/>
</dbReference>
<evidence type="ECO:0000256" key="1">
    <source>
        <dbReference type="ARBA" id="ARBA00004141"/>
    </source>
</evidence>
<gene>
    <name evidence="7" type="ORF">D0C36_19350</name>
</gene>
<keyword evidence="3 5" id="KW-1133">Transmembrane helix</keyword>
<dbReference type="UniPathway" id="UPA00895"/>
<sequence length="145" mass="16586">MKKIKPYLIEIIIFLLVILWVYTASSKLIDYGRFKVQMHNQTIPPLLATILIYTLPAAEIITAILLLNKSTKALGFYISASLMLVFTAYIGLVLTNFFGRIPCSCGGVLQVMNWPAHLVFNLFFLLLTFYGSYHVYRERRDARTS</sequence>
<proteinExistence type="predicted"/>
<dbReference type="OrthoDB" id="673785at2"/>
<dbReference type="GO" id="GO:0016020">
    <property type="term" value="C:membrane"/>
    <property type="evidence" value="ECO:0007669"/>
    <property type="project" value="UniProtKB-SubCell"/>
</dbReference>
<protein>
    <recommendedName>
        <fullName evidence="6">Methylamine utilisation protein MauE domain-containing protein</fullName>
    </recommendedName>
</protein>
<dbReference type="RefSeq" id="WP_117393303.1">
    <property type="nucleotide sequence ID" value="NZ_QWDC01000003.1"/>
</dbReference>
<evidence type="ECO:0000256" key="5">
    <source>
        <dbReference type="SAM" id="Phobius"/>
    </source>
</evidence>
<dbReference type="Pfam" id="PF07291">
    <property type="entry name" value="MauE"/>
    <property type="match status" value="1"/>
</dbReference>
<feature type="transmembrane region" description="Helical" evidence="5">
    <location>
        <begin position="74"/>
        <end position="98"/>
    </location>
</feature>
<evidence type="ECO:0000313" key="7">
    <source>
        <dbReference type="EMBL" id="RFZ91100.1"/>
    </source>
</evidence>
<reference evidence="7 8" key="1">
    <citation type="submission" date="2018-08" db="EMBL/GenBank/DDBJ databases">
        <title>Mucilaginibacter sp. MYSH2.</title>
        <authorList>
            <person name="Seo T."/>
        </authorList>
    </citation>
    <scope>NUCLEOTIDE SEQUENCE [LARGE SCALE GENOMIC DNA]</scope>
    <source>
        <strain evidence="7 8">MYSH2</strain>
    </source>
</reference>
<feature type="transmembrane region" description="Helical" evidence="5">
    <location>
        <begin position="118"/>
        <end position="136"/>
    </location>
</feature>
<organism evidence="7 8">
    <name type="scientific">Mucilaginibacter conchicola</name>
    <dbReference type="NCBI Taxonomy" id="2303333"/>
    <lineage>
        <taxon>Bacteria</taxon>
        <taxon>Pseudomonadati</taxon>
        <taxon>Bacteroidota</taxon>
        <taxon>Sphingobacteriia</taxon>
        <taxon>Sphingobacteriales</taxon>
        <taxon>Sphingobacteriaceae</taxon>
        <taxon>Mucilaginibacter</taxon>
    </lineage>
</organism>
<dbReference type="Proteomes" id="UP000264217">
    <property type="component" value="Unassembled WGS sequence"/>
</dbReference>
<keyword evidence="4 5" id="KW-0472">Membrane</keyword>
<accession>A0A372NR34</accession>
<evidence type="ECO:0000259" key="6">
    <source>
        <dbReference type="Pfam" id="PF07291"/>
    </source>
</evidence>
<keyword evidence="2 5" id="KW-0812">Transmembrane</keyword>
<evidence type="ECO:0000256" key="2">
    <source>
        <dbReference type="ARBA" id="ARBA00022692"/>
    </source>
</evidence>
<name>A0A372NR34_9SPHI</name>
<feature type="transmembrane region" description="Helical" evidence="5">
    <location>
        <begin position="45"/>
        <end position="67"/>
    </location>
</feature>
<evidence type="ECO:0000256" key="4">
    <source>
        <dbReference type="ARBA" id="ARBA00023136"/>
    </source>
</evidence>
<comment type="caution">
    <text evidence="7">The sequence shown here is derived from an EMBL/GenBank/DDBJ whole genome shotgun (WGS) entry which is preliminary data.</text>
</comment>
<feature type="domain" description="Methylamine utilisation protein MauE" evidence="6">
    <location>
        <begin position="6"/>
        <end position="131"/>
    </location>
</feature>
<comment type="subcellular location">
    <subcellularLocation>
        <location evidence="1">Membrane</location>
        <topology evidence="1">Multi-pass membrane protein</topology>
    </subcellularLocation>
</comment>
<keyword evidence="8" id="KW-1185">Reference proteome</keyword>